<sequence>MTPILSNPYEAPKASFEPIFSAQNPLEEGPCWREGNILIASVPAHLPPRCVKCNKPATMDSPRAFMWHHPGWYALIPLVVYMVVCLFVRKRAVVVLGLCDEHRRRRRNSSVGAHVLGALGMIALFGAFGLSKLWLAFPAGVLLLISTVLAVTGPRLLQPVRITEHEIRLKGCGSAFLDSLPEY</sequence>
<evidence type="ECO:0000313" key="3">
    <source>
        <dbReference type="Proteomes" id="UP000621455"/>
    </source>
</evidence>
<feature type="transmembrane region" description="Helical" evidence="1">
    <location>
        <begin position="109"/>
        <end position="128"/>
    </location>
</feature>
<dbReference type="EMBL" id="WHJG01000001">
    <property type="protein sequence ID" value="NHZ77946.1"/>
    <property type="molecule type" value="Genomic_DNA"/>
</dbReference>
<evidence type="ECO:0000313" key="2">
    <source>
        <dbReference type="EMBL" id="NHZ77946.1"/>
    </source>
</evidence>
<organism evidence="2 3">
    <name type="scientific">Massilia frigida</name>
    <dbReference type="NCBI Taxonomy" id="2609281"/>
    <lineage>
        <taxon>Bacteria</taxon>
        <taxon>Pseudomonadati</taxon>
        <taxon>Pseudomonadota</taxon>
        <taxon>Betaproteobacteria</taxon>
        <taxon>Burkholderiales</taxon>
        <taxon>Oxalobacteraceae</taxon>
        <taxon>Telluria group</taxon>
        <taxon>Massilia</taxon>
    </lineage>
</organism>
<keyword evidence="3" id="KW-1185">Reference proteome</keyword>
<accession>A0ABX0N6J1</accession>
<dbReference type="RefSeq" id="WP_167084305.1">
    <property type="nucleotide sequence ID" value="NZ_WHJG01000001.1"/>
</dbReference>
<comment type="caution">
    <text evidence="2">The sequence shown here is derived from an EMBL/GenBank/DDBJ whole genome shotgun (WGS) entry which is preliminary data.</text>
</comment>
<feature type="transmembrane region" description="Helical" evidence="1">
    <location>
        <begin position="134"/>
        <end position="152"/>
    </location>
</feature>
<gene>
    <name evidence="2" type="ORF">F2P44_01325</name>
</gene>
<keyword evidence="1" id="KW-0472">Membrane</keyword>
<proteinExistence type="predicted"/>
<dbReference type="Proteomes" id="UP000621455">
    <property type="component" value="Unassembled WGS sequence"/>
</dbReference>
<feature type="transmembrane region" description="Helical" evidence="1">
    <location>
        <begin position="71"/>
        <end position="88"/>
    </location>
</feature>
<evidence type="ECO:0000256" key="1">
    <source>
        <dbReference type="SAM" id="Phobius"/>
    </source>
</evidence>
<keyword evidence="1" id="KW-0812">Transmembrane</keyword>
<protein>
    <submittedName>
        <fullName evidence="2">Uncharacterized protein</fullName>
    </submittedName>
</protein>
<reference evidence="2 3" key="1">
    <citation type="submission" date="2019-10" db="EMBL/GenBank/DDBJ databases">
        <title>Taxonomy of Antarctic Massilia spp.: description of Massilia rubra sp. nov., Massilia aquatica sp. nov., Massilia mucilaginosa sp. nov., Massilia frigida sp. nov. isolated from streams, lakes and regoliths.</title>
        <authorList>
            <person name="Holochova P."/>
            <person name="Sedlacek I."/>
            <person name="Kralova S."/>
            <person name="Maslanova I."/>
            <person name="Busse H.-J."/>
            <person name="Stankova E."/>
            <person name="Vrbovska V."/>
            <person name="Kovarovic V."/>
            <person name="Bartak M."/>
            <person name="Svec P."/>
            <person name="Pantucek R."/>
        </authorList>
    </citation>
    <scope>NUCLEOTIDE SEQUENCE [LARGE SCALE GENOMIC DNA]</scope>
    <source>
        <strain evidence="2 3">CCM 8695</strain>
    </source>
</reference>
<keyword evidence="1" id="KW-1133">Transmembrane helix</keyword>
<name>A0ABX0N6J1_9BURK</name>